<evidence type="ECO:0000256" key="3">
    <source>
        <dbReference type="ARBA" id="ARBA00022729"/>
    </source>
</evidence>
<keyword evidence="2" id="KW-0813">Transport</keyword>
<evidence type="ECO:0000313" key="6">
    <source>
        <dbReference type="Proteomes" id="UP000232229"/>
    </source>
</evidence>
<dbReference type="RefSeq" id="WP_027875759.1">
    <property type="nucleotide sequence ID" value="NZ_CP023173.1"/>
</dbReference>
<feature type="domain" description="Solute-binding protein family 5" evidence="4">
    <location>
        <begin position="293"/>
        <end position="420"/>
    </location>
</feature>
<evidence type="ECO:0000256" key="1">
    <source>
        <dbReference type="ARBA" id="ARBA00005695"/>
    </source>
</evidence>
<reference evidence="5 6" key="1">
    <citation type="submission" date="2017-08" db="EMBL/GenBank/DDBJ databases">
        <title>Complete Genome Sequence of Mesoplasma chauliocola.</title>
        <authorList>
            <person name="Knight T.F.Jr."/>
            <person name="Citino T."/>
        </authorList>
    </citation>
    <scope>NUCLEOTIDE SEQUENCE [LARGE SCALE GENOMIC DNA]</scope>
    <source>
        <strain evidence="5 6">CHPA-2</strain>
    </source>
</reference>
<dbReference type="Gene3D" id="3.40.190.10">
    <property type="entry name" value="Periplasmic binding protein-like II"/>
    <property type="match status" value="1"/>
</dbReference>
<evidence type="ECO:0000313" key="5">
    <source>
        <dbReference type="EMBL" id="ASZ08859.1"/>
    </source>
</evidence>
<gene>
    <name evidence="5" type="ORF">CK556_00565</name>
</gene>
<dbReference type="GO" id="GO:0015833">
    <property type="term" value="P:peptide transport"/>
    <property type="evidence" value="ECO:0007669"/>
    <property type="project" value="TreeGrafter"/>
</dbReference>
<evidence type="ECO:0000256" key="2">
    <source>
        <dbReference type="ARBA" id="ARBA00022448"/>
    </source>
</evidence>
<comment type="similarity">
    <text evidence="1">Belongs to the bacterial solute-binding protein 5 family.</text>
</comment>
<dbReference type="EMBL" id="CP023173">
    <property type="protein sequence ID" value="ASZ08859.1"/>
    <property type="molecule type" value="Genomic_DNA"/>
</dbReference>
<proteinExistence type="inferred from homology"/>
<dbReference type="KEGG" id="mchc:CK556_00565"/>
<dbReference type="Pfam" id="PF00496">
    <property type="entry name" value="SBP_bac_5"/>
    <property type="match status" value="1"/>
</dbReference>
<dbReference type="NCBIfam" id="NF038029">
    <property type="entry name" value="LP_plasma"/>
    <property type="match status" value="1"/>
</dbReference>
<dbReference type="InterPro" id="IPR054816">
    <property type="entry name" value="Lipoprotein_mollicutes-type_CS"/>
</dbReference>
<dbReference type="InterPro" id="IPR039424">
    <property type="entry name" value="SBP_5"/>
</dbReference>
<dbReference type="NCBIfam" id="NF043077">
    <property type="entry name" value="MMSYN1_0169"/>
    <property type="match status" value="1"/>
</dbReference>
<dbReference type="STRING" id="1336232.GCA_000518825_00552"/>
<sequence length="970" mass="109117">MRKLLSIIAATTLIGTASSTLVSCGISKEKLMARKVNTKEYKGFLQSAINTWSPGSSNQSSDSLVLENLYDGLITPSSNSTTFEGQMADWWGHDEEGKNYYFHLRDKPQGTTGIPKWTKVRNGKILGTEDVKAMDFYNAFRFTFNPNSSADGAEPTNSLFKYGNDLSNFLTDISTYDQANHDSKYFGRTTSEGGTSNIGKEAVSTKYFDILVMLVNLWSGKEENSSEAQKLKSIFDVNLRDHEIKDASGATKYKPIPAFEEAIIEMQKYYANDKFNNLVIDSAENGGMMSVSETSKTIGSHEYNIRYTLDSPSTSFFQSAVGYGSMKPLPFFAVEHEGRGWYNFSKKYEPNASEMWYSGAYYVQSHQPTSNTVLVKNPNYFQADRTYIEKATYTLIRGSSVDSNRLWFEGGDATEVAISPNDDMGWKKYVGDDYNSDEQSFAFTGTHATSTIPSQYTFTTFYNYGRLNSNTEIRKSSLALAQKSVRFYLNYFMQRTQYPAYVAGKLDNDSNTKESLAWDGNNNVKTRNSTLLRNTFTLPRLAVNEDTESNVEAAAEINGVSTKDYTIQNIGGEYNKMYGIENPLLEDTNSTNSVENSQTRFDVLVNALDDKSDEDLMKEFYEEHFGSLTDGNDAFYQNDLMAISIFTDLNGNLKTGYEDLLKEFANEALATIKDINKYPNDASAQKNIDKQHEYKKGEILGKAVRKDLESKKIINTGEQIEIEWLLNGDSRMTLNPRVRYIIDQFNISVNNGQINGTQSPIRLKAVDTNDIEDYKAKSRAGEFDIYVSGWGPDYTDPYNFLQTLTFGGAYDVYTKMSSVISKVSESGAEMNSAFSSYKTAYDELATATFKYGVIAEQARLEGDLTKRLNLLGQAESNALYNYGLTTPLYNKTPIKTIMLSYIDPFTRSNYIAGSSNNRLFGVKMIESLWTKEEYLAAEKQFNLGVDAVGQKVEYTRLYTYDLTSNSVVKK</sequence>
<dbReference type="Gene3D" id="3.10.105.10">
    <property type="entry name" value="Dipeptide-binding Protein, Domain 3"/>
    <property type="match status" value="1"/>
</dbReference>
<dbReference type="InterPro" id="IPR000914">
    <property type="entry name" value="SBP_5_dom"/>
</dbReference>
<keyword evidence="6" id="KW-1185">Reference proteome</keyword>
<name>A0A249SMP1_9MOLU</name>
<dbReference type="Gene3D" id="3.90.76.10">
    <property type="entry name" value="Dipeptide-binding Protein, Domain 1"/>
    <property type="match status" value="1"/>
</dbReference>
<accession>A0A249SMP1</accession>
<keyword evidence="3" id="KW-0732">Signal</keyword>
<dbReference type="Proteomes" id="UP000232229">
    <property type="component" value="Chromosome"/>
</dbReference>
<dbReference type="PROSITE" id="PS51257">
    <property type="entry name" value="PROKAR_LIPOPROTEIN"/>
    <property type="match status" value="1"/>
</dbReference>
<dbReference type="GO" id="GO:1904680">
    <property type="term" value="F:peptide transmembrane transporter activity"/>
    <property type="evidence" value="ECO:0007669"/>
    <property type="project" value="TreeGrafter"/>
</dbReference>
<dbReference type="PANTHER" id="PTHR30290:SF9">
    <property type="entry name" value="OLIGOPEPTIDE-BINDING PROTEIN APPA"/>
    <property type="match status" value="1"/>
</dbReference>
<organism evidence="5 6">
    <name type="scientific">Mesoplasma chauliocola</name>
    <dbReference type="NCBI Taxonomy" id="216427"/>
    <lineage>
        <taxon>Bacteria</taxon>
        <taxon>Bacillati</taxon>
        <taxon>Mycoplasmatota</taxon>
        <taxon>Mollicutes</taxon>
        <taxon>Entomoplasmatales</taxon>
        <taxon>Entomoplasmataceae</taxon>
        <taxon>Mesoplasma</taxon>
    </lineage>
</organism>
<dbReference type="SUPFAM" id="SSF53850">
    <property type="entry name" value="Periplasmic binding protein-like II"/>
    <property type="match status" value="2"/>
</dbReference>
<dbReference type="PANTHER" id="PTHR30290">
    <property type="entry name" value="PERIPLASMIC BINDING COMPONENT OF ABC TRANSPORTER"/>
    <property type="match status" value="1"/>
</dbReference>
<protein>
    <recommendedName>
        <fullName evidence="4">Solute-binding protein family 5 domain-containing protein</fullName>
    </recommendedName>
</protein>
<dbReference type="AlphaFoldDB" id="A0A249SMP1"/>
<evidence type="ECO:0000259" key="4">
    <source>
        <dbReference type="Pfam" id="PF00496"/>
    </source>
</evidence>